<keyword evidence="2" id="KW-1185">Reference proteome</keyword>
<organism evidence="1 2">
    <name type="scientific">Skeletonema marinoi</name>
    <dbReference type="NCBI Taxonomy" id="267567"/>
    <lineage>
        <taxon>Eukaryota</taxon>
        <taxon>Sar</taxon>
        <taxon>Stramenopiles</taxon>
        <taxon>Ochrophyta</taxon>
        <taxon>Bacillariophyta</taxon>
        <taxon>Coscinodiscophyceae</taxon>
        <taxon>Thalassiosirophycidae</taxon>
        <taxon>Thalassiosirales</taxon>
        <taxon>Skeletonemataceae</taxon>
        <taxon>Skeletonema</taxon>
        <taxon>Skeletonema marinoi-dohrnii complex</taxon>
    </lineage>
</organism>
<comment type="caution">
    <text evidence="1">The sequence shown here is derived from an EMBL/GenBank/DDBJ whole genome shotgun (WGS) entry which is preliminary data.</text>
</comment>
<dbReference type="AlphaFoldDB" id="A0AAD9DEF8"/>
<protein>
    <submittedName>
        <fullName evidence="1">Uncharacterized protein</fullName>
    </submittedName>
</protein>
<dbReference type="EMBL" id="JATAAI010000010">
    <property type="protein sequence ID" value="KAK1742663.1"/>
    <property type="molecule type" value="Genomic_DNA"/>
</dbReference>
<accession>A0AAD9DEF8</accession>
<proteinExistence type="predicted"/>
<sequence length="525" mass="59791">MTRLHAIAIFLVAATICCYTITKRINPKQYLQHHDRRLTESSSVLLTNTDDHWTWDIPSILSRAKQSSSSTQQQQEEPLRVLIITTSLVEYDKGTRGTTHGFDRLKHVMLPPLVDSVTSMTSRGWHVDVYLILGYKSLAPHRLWEDAIPLYYKNCFNKRPKADQAVTNGDHALSRQHRFVLRDKLQYYDFFVGFEDDMRITAEHVLEFLELSNDIHQLYGEALSNPDGQVVVGSDGKAVQPPPLVHRHKSNDGASVGNDIIHDPIGVEHIKRLFPGLLRVEVLDRKSDHPLRHTGVLDNHRFVKEHPPSPNAFSAVDGESLLDPTICCDENDPPRGKMTAHPKMEEVVMWETNIQATGVRKYPNPIGWVAVMPVEDKADVGSFWSGYTKEQPNLKRPRRVDETIGNQAGFMATRSQVEYFHNKACPGGFLPPFDSQHWKGDSLQRHSVEFWSGGFQLFGQCSLNRILPLEPRRFEKHLIYHVSNNKQRTAPAKKMIRVGDFYGQILTVKEKAIKFAKESLGIELT</sequence>
<evidence type="ECO:0000313" key="1">
    <source>
        <dbReference type="EMBL" id="KAK1742663.1"/>
    </source>
</evidence>
<gene>
    <name evidence="1" type="ORF">QTG54_006260</name>
</gene>
<reference evidence="1" key="1">
    <citation type="submission" date="2023-06" db="EMBL/GenBank/DDBJ databases">
        <title>Survivors Of The Sea: Transcriptome response of Skeletonema marinoi to long-term dormancy.</title>
        <authorList>
            <person name="Pinder M.I.M."/>
            <person name="Kourtchenko O."/>
            <person name="Robertson E.K."/>
            <person name="Larsson T."/>
            <person name="Maumus F."/>
            <person name="Osuna-Cruz C.M."/>
            <person name="Vancaester E."/>
            <person name="Stenow R."/>
            <person name="Vandepoele K."/>
            <person name="Ploug H."/>
            <person name="Bruchert V."/>
            <person name="Godhe A."/>
            <person name="Topel M."/>
        </authorList>
    </citation>
    <scope>NUCLEOTIDE SEQUENCE</scope>
    <source>
        <strain evidence="1">R05AC</strain>
    </source>
</reference>
<dbReference type="Proteomes" id="UP001224775">
    <property type="component" value="Unassembled WGS sequence"/>
</dbReference>
<name>A0AAD9DEF8_9STRA</name>
<evidence type="ECO:0000313" key="2">
    <source>
        <dbReference type="Proteomes" id="UP001224775"/>
    </source>
</evidence>